<feature type="region of interest" description="Disordered" evidence="1">
    <location>
        <begin position="35"/>
        <end position="87"/>
    </location>
</feature>
<dbReference type="EMBL" id="CP095343">
    <property type="protein sequence ID" value="XAG63167.1"/>
    <property type="molecule type" value="Genomic_DNA"/>
</dbReference>
<evidence type="ECO:0000313" key="11">
    <source>
        <dbReference type="EMBL" id="XAG61554.1"/>
    </source>
</evidence>
<evidence type="ECO:0000313" key="10">
    <source>
        <dbReference type="EMBL" id="XAG61355.1"/>
    </source>
</evidence>
<feature type="compositionally biased region" description="Low complexity" evidence="1">
    <location>
        <begin position="43"/>
        <end position="54"/>
    </location>
</feature>
<dbReference type="EMBL" id="CP095343">
    <property type="protein sequence ID" value="XAG62998.1"/>
    <property type="molecule type" value="Genomic_DNA"/>
</dbReference>
<feature type="region of interest" description="Disordered" evidence="1">
    <location>
        <begin position="1"/>
        <end position="20"/>
    </location>
</feature>
<evidence type="ECO:0000313" key="23">
    <source>
        <dbReference type="EMBL" id="XAG62998.1"/>
    </source>
</evidence>
<dbReference type="EMBL" id="CP095342">
    <property type="protein sequence ID" value="XAG62412.1"/>
    <property type="molecule type" value="Genomic_DNA"/>
</dbReference>
<evidence type="ECO:0000256" key="1">
    <source>
        <dbReference type="SAM" id="MobiDB-lite"/>
    </source>
</evidence>
<dbReference type="InterPro" id="IPR052344">
    <property type="entry name" value="Transposase-related"/>
</dbReference>
<dbReference type="Pfam" id="PF20042">
    <property type="entry name" value="DUF6444"/>
    <property type="match status" value="1"/>
</dbReference>
<dbReference type="EMBL" id="CP095342">
    <property type="protein sequence ID" value="XAG61355.1"/>
    <property type="molecule type" value="Genomic_DNA"/>
</dbReference>
<dbReference type="EMBL" id="CP095342">
    <property type="protein sequence ID" value="XAG60747.1"/>
    <property type="molecule type" value="Genomic_DNA"/>
</dbReference>
<dbReference type="EMBL" id="CP095343">
    <property type="protein sequence ID" value="XAG63191.1"/>
    <property type="molecule type" value="Genomic_DNA"/>
</dbReference>
<evidence type="ECO:0000313" key="9">
    <source>
        <dbReference type="EMBL" id="XAG61123.1"/>
    </source>
</evidence>
<sequence length="475" mass="54097">MSRKKAPKFQEEPPVASDLNEANALIEELWEQLRHLTDKQATNSKNSSKPPSSDNPKDKHERKKNQSSGGRNSRGAKEGHTGHQRKLSRLKTTDVVIDCFPEVCPCCAQSDIDIQGGPYYRHQVFDIPKPTVDITEYRLFSGQCRHCKETVKAQKPDNASQGIIGPNLLSYIGVLAGQYHLSVRKIQSLLKEQLGTTFSVGAISEAQTKVASMLTPLHQAIKQALKKAPLIHADETSHHRNDEQSLRWCWLVASDDLVYEQILYSRSTSSAKKVIDENYTGIVVSDQCPSYNWIAADRHQLCWAHVKRNLQQMADYSGGGHTAYIGRHLCLLTNVLFHTRHRYEQGELDYSRYLRRMHRLQKSFDHWLSKGTGVMVKRYRGRCKLLLKHRESLWVFLKKTSIPLTNNEAERCIRGFVIQRKISFGTTSDAGDKFRSRIHTLIETCKKRGLSAMSVLSEIITSVVEKKPYPNVFDL</sequence>
<dbReference type="EMBL" id="CP095342">
    <property type="protein sequence ID" value="XAG62267.1"/>
    <property type="molecule type" value="Genomic_DNA"/>
</dbReference>
<dbReference type="EMBL" id="CP095342">
    <property type="protein sequence ID" value="XAG60493.1"/>
    <property type="molecule type" value="Genomic_DNA"/>
</dbReference>
<dbReference type="EMBL" id="CP095342">
    <property type="protein sequence ID" value="XAG61930.1"/>
    <property type="molecule type" value="Genomic_DNA"/>
</dbReference>
<dbReference type="EMBL" id="CP095343">
    <property type="protein sequence ID" value="XAG62825.1"/>
    <property type="molecule type" value="Genomic_DNA"/>
</dbReference>
<evidence type="ECO:0000313" key="24">
    <source>
        <dbReference type="EMBL" id="XAG63167.1"/>
    </source>
</evidence>
<evidence type="ECO:0000259" key="3">
    <source>
        <dbReference type="Pfam" id="PF20042"/>
    </source>
</evidence>
<evidence type="ECO:0000313" key="5">
    <source>
        <dbReference type="EMBL" id="XAG60351.1"/>
    </source>
</evidence>
<evidence type="ECO:0000313" key="12">
    <source>
        <dbReference type="EMBL" id="XAG61930.1"/>
    </source>
</evidence>
<name>A0AAU6TN65_UNCXX</name>
<dbReference type="EMBL" id="CP095342">
    <property type="protein sequence ID" value="XAG62453.1"/>
    <property type="molecule type" value="Genomic_DNA"/>
</dbReference>
<dbReference type="EMBL" id="CP095342">
    <property type="protein sequence ID" value="XAG62372.1"/>
    <property type="molecule type" value="Genomic_DNA"/>
</dbReference>
<evidence type="ECO:0000313" key="25">
    <source>
        <dbReference type="EMBL" id="XAG63191.1"/>
    </source>
</evidence>
<evidence type="ECO:0000313" key="28">
    <source>
        <dbReference type="EMBL" id="XAG63502.1"/>
    </source>
</evidence>
<dbReference type="EMBL" id="CP095343">
    <property type="protein sequence ID" value="XAG62657.1"/>
    <property type="molecule type" value="Genomic_DNA"/>
</dbReference>
<dbReference type="PANTHER" id="PTHR33678">
    <property type="entry name" value="BLL1576 PROTEIN"/>
    <property type="match status" value="1"/>
</dbReference>
<dbReference type="EMBL" id="CP095342">
    <property type="protein sequence ID" value="XAG61123.1"/>
    <property type="molecule type" value="Genomic_DNA"/>
</dbReference>
<dbReference type="EMBL" id="CP095343">
    <property type="protein sequence ID" value="XAG62662.1"/>
    <property type="molecule type" value="Genomic_DNA"/>
</dbReference>
<feature type="domain" description="DUF6444" evidence="3">
    <location>
        <begin position="11"/>
        <end position="86"/>
    </location>
</feature>
<evidence type="ECO:0000313" key="27">
    <source>
        <dbReference type="EMBL" id="XAG63359.1"/>
    </source>
</evidence>
<dbReference type="EMBL" id="CP095343">
    <property type="protein sequence ID" value="XAG63318.1"/>
    <property type="molecule type" value="Genomic_DNA"/>
</dbReference>
<evidence type="ECO:0000313" key="14">
    <source>
        <dbReference type="EMBL" id="XAG62372.1"/>
    </source>
</evidence>
<evidence type="ECO:0000313" key="22">
    <source>
        <dbReference type="EMBL" id="XAG62825.1"/>
    </source>
</evidence>
<gene>
    <name evidence="10" type="ORF">MRL64_00650</name>
    <name evidence="11" type="ORF">MRL64_01735</name>
    <name evidence="12" type="ORF">MRL64_03860</name>
    <name evidence="13" type="ORF">MRL64_05745</name>
    <name evidence="14" type="ORF">MRL64_06315</name>
    <name evidence="15" type="ORF">MRL64_06525</name>
    <name evidence="16" type="ORF">MRL64_06765</name>
    <name evidence="4" type="ORF">MRL64_06995</name>
    <name evidence="5" type="ORF">MRL64_08340</name>
    <name evidence="6" type="ORF">MRL64_09130</name>
    <name evidence="7" type="ORF">MRL64_10550</name>
    <name evidence="8" type="ORF">MRL64_11270</name>
    <name evidence="9" type="ORF">MRL64_12800</name>
    <name evidence="24" type="ORF">MRL64_14330</name>
    <name evidence="25" type="ORF">MRL64_14460</name>
    <name evidence="26" type="ORF">MRL64_15430</name>
    <name evidence="27" type="ORF">MRL64_15740</name>
    <name evidence="28" type="ORF">MRL64_16790</name>
    <name evidence="17" type="ORF">MRL64_17160</name>
    <name evidence="18" type="ORF">MRL64_17185</name>
    <name evidence="19" type="ORF">MRL64_17475</name>
    <name evidence="20" type="ORF">MRL64_17685</name>
    <name evidence="21" type="ORF">MRL64_17935</name>
    <name evidence="22" type="ORF">MRL64_18110</name>
    <name evidence="23" type="ORF">MRL64_19050</name>
</gene>
<dbReference type="EMBL" id="CP095343">
    <property type="protein sequence ID" value="XAG63359.1"/>
    <property type="molecule type" value="Genomic_DNA"/>
</dbReference>
<dbReference type="Pfam" id="PF03050">
    <property type="entry name" value="DDE_Tnp_IS66"/>
    <property type="match status" value="1"/>
</dbReference>
<dbReference type="InterPro" id="IPR045618">
    <property type="entry name" value="DUF6444"/>
</dbReference>
<accession>A0AAU6TN65</accession>
<dbReference type="EMBL" id="CP095342">
    <property type="protein sequence ID" value="XAG61554.1"/>
    <property type="molecule type" value="Genomic_DNA"/>
</dbReference>
<dbReference type="EMBL" id="CP095343">
    <property type="protein sequence ID" value="XAG63502.1"/>
    <property type="molecule type" value="Genomic_DNA"/>
</dbReference>
<reference evidence="23" key="1">
    <citation type="submission" date="2022-03" db="EMBL/GenBank/DDBJ databases">
        <title>Sea Food Isolates.</title>
        <authorList>
            <person name="Li c."/>
        </authorList>
    </citation>
    <scope>NUCLEOTIDE SEQUENCE</scope>
    <source>
        <strain evidence="23">19MO02SH05</strain>
    </source>
</reference>
<evidence type="ECO:0000313" key="4">
    <source>
        <dbReference type="EMBL" id="XAG60102.1"/>
    </source>
</evidence>
<evidence type="ECO:0000313" key="18">
    <source>
        <dbReference type="EMBL" id="XAG62662.1"/>
    </source>
</evidence>
<dbReference type="EMBL" id="CP095343">
    <property type="protein sequence ID" value="XAG62717.1"/>
    <property type="molecule type" value="Genomic_DNA"/>
</dbReference>
<dbReference type="EMBL" id="CP095343">
    <property type="protein sequence ID" value="XAG62754.1"/>
    <property type="molecule type" value="Genomic_DNA"/>
</dbReference>
<evidence type="ECO:0000313" key="7">
    <source>
        <dbReference type="EMBL" id="XAG60747.1"/>
    </source>
</evidence>
<protein>
    <submittedName>
        <fullName evidence="23">IS66 family transposase</fullName>
    </submittedName>
</protein>
<evidence type="ECO:0000313" key="6">
    <source>
        <dbReference type="EMBL" id="XAG60493.1"/>
    </source>
</evidence>
<evidence type="ECO:0000313" key="26">
    <source>
        <dbReference type="EMBL" id="XAG63318.1"/>
    </source>
</evidence>
<evidence type="ECO:0000313" key="20">
    <source>
        <dbReference type="EMBL" id="XAG62754.1"/>
    </source>
</evidence>
<dbReference type="InterPro" id="IPR004291">
    <property type="entry name" value="Transposase_IS66_central"/>
</dbReference>
<organism evidence="23">
    <name type="scientific">bacterium 19MO02SH05</name>
    <dbReference type="NCBI Taxonomy" id="2920696"/>
    <lineage>
        <taxon>Bacteria</taxon>
    </lineage>
</organism>
<dbReference type="EMBL" id="CP095342">
    <property type="protein sequence ID" value="XAG60102.1"/>
    <property type="molecule type" value="Genomic_DNA"/>
</dbReference>
<dbReference type="EMBL" id="CP095343">
    <property type="protein sequence ID" value="XAG62799.1"/>
    <property type="molecule type" value="Genomic_DNA"/>
</dbReference>
<evidence type="ECO:0000259" key="2">
    <source>
        <dbReference type="Pfam" id="PF03050"/>
    </source>
</evidence>
<feature type="domain" description="Transposase IS66 central" evidence="2">
    <location>
        <begin position="162"/>
        <end position="431"/>
    </location>
</feature>
<dbReference type="AlphaFoldDB" id="A0AAU6TN65"/>
<evidence type="ECO:0000313" key="21">
    <source>
        <dbReference type="EMBL" id="XAG62799.1"/>
    </source>
</evidence>
<evidence type="ECO:0000313" key="8">
    <source>
        <dbReference type="EMBL" id="XAG60874.1"/>
    </source>
</evidence>
<evidence type="ECO:0000313" key="17">
    <source>
        <dbReference type="EMBL" id="XAG62657.1"/>
    </source>
</evidence>
<evidence type="ECO:0000313" key="13">
    <source>
        <dbReference type="EMBL" id="XAG62267.1"/>
    </source>
</evidence>
<dbReference type="EMBL" id="CP095342">
    <property type="protein sequence ID" value="XAG60351.1"/>
    <property type="molecule type" value="Genomic_DNA"/>
</dbReference>
<evidence type="ECO:0000313" key="16">
    <source>
        <dbReference type="EMBL" id="XAG62453.1"/>
    </source>
</evidence>
<evidence type="ECO:0000313" key="19">
    <source>
        <dbReference type="EMBL" id="XAG62717.1"/>
    </source>
</evidence>
<proteinExistence type="predicted"/>
<dbReference type="NCBIfam" id="NF033517">
    <property type="entry name" value="transpos_IS66"/>
    <property type="match status" value="1"/>
</dbReference>
<dbReference type="EMBL" id="CP095342">
    <property type="protein sequence ID" value="XAG60874.1"/>
    <property type="molecule type" value="Genomic_DNA"/>
</dbReference>
<dbReference type="PANTHER" id="PTHR33678:SF2">
    <property type="match status" value="1"/>
</dbReference>
<evidence type="ECO:0000313" key="15">
    <source>
        <dbReference type="EMBL" id="XAG62412.1"/>
    </source>
</evidence>